<feature type="binding site" description="axial binding residue" evidence="14">
    <location>
        <position position="461"/>
    </location>
    <ligand>
        <name>heme</name>
        <dbReference type="ChEBI" id="CHEBI:30413"/>
    </ligand>
    <ligandPart>
        <name>Fe</name>
        <dbReference type="ChEBI" id="CHEBI:18248"/>
    </ligandPart>
</feature>
<dbReference type="Proteomes" id="UP000494165">
    <property type="component" value="Unassembled WGS sequence"/>
</dbReference>
<evidence type="ECO:0000256" key="7">
    <source>
        <dbReference type="ARBA" id="ARBA00022723"/>
    </source>
</evidence>
<keyword evidence="8" id="KW-0256">Endoplasmic reticulum</keyword>
<evidence type="ECO:0008006" key="19">
    <source>
        <dbReference type="Google" id="ProtNLM"/>
    </source>
</evidence>
<comment type="subcellular location">
    <subcellularLocation>
        <location evidence="4">Endoplasmic reticulum membrane</location>
        <topology evidence="4">Peripheral membrane protein</topology>
    </subcellularLocation>
    <subcellularLocation>
        <location evidence="3">Microsome membrane</location>
        <topology evidence="3">Peripheral membrane protein</topology>
    </subcellularLocation>
</comment>
<accession>A0A8S1BY39</accession>
<keyword evidence="12 15" id="KW-0503">Monooxygenase</keyword>
<proteinExistence type="inferred from homology"/>
<dbReference type="Gene3D" id="1.10.630.10">
    <property type="entry name" value="Cytochrome P450"/>
    <property type="match status" value="1"/>
</dbReference>
<evidence type="ECO:0000256" key="5">
    <source>
        <dbReference type="ARBA" id="ARBA00010617"/>
    </source>
</evidence>
<evidence type="ECO:0000256" key="9">
    <source>
        <dbReference type="ARBA" id="ARBA00022848"/>
    </source>
</evidence>
<dbReference type="PRINTS" id="PR00385">
    <property type="entry name" value="P450"/>
</dbReference>
<evidence type="ECO:0000313" key="18">
    <source>
        <dbReference type="Proteomes" id="UP000494165"/>
    </source>
</evidence>
<dbReference type="GO" id="GO:0020037">
    <property type="term" value="F:heme binding"/>
    <property type="evidence" value="ECO:0007669"/>
    <property type="project" value="InterPro"/>
</dbReference>
<dbReference type="GO" id="GO:0016705">
    <property type="term" value="F:oxidoreductase activity, acting on paired donors, with incorporation or reduction of molecular oxygen"/>
    <property type="evidence" value="ECO:0007669"/>
    <property type="project" value="InterPro"/>
</dbReference>
<evidence type="ECO:0000256" key="2">
    <source>
        <dbReference type="ARBA" id="ARBA00003690"/>
    </source>
</evidence>
<dbReference type="PANTHER" id="PTHR24291:SF189">
    <property type="entry name" value="CYTOCHROME P450 4C3-RELATED"/>
    <property type="match status" value="1"/>
</dbReference>
<evidence type="ECO:0000256" key="1">
    <source>
        <dbReference type="ARBA" id="ARBA00001971"/>
    </source>
</evidence>
<comment type="caution">
    <text evidence="17">The sequence shown here is derived from an EMBL/GenBank/DDBJ whole genome shotgun (WGS) entry which is preliminary data.</text>
</comment>
<keyword evidence="7 14" id="KW-0479">Metal-binding</keyword>
<keyword evidence="13 16" id="KW-0472">Membrane</keyword>
<keyword evidence="9" id="KW-0492">Microsome</keyword>
<evidence type="ECO:0000256" key="3">
    <source>
        <dbReference type="ARBA" id="ARBA00004174"/>
    </source>
</evidence>
<dbReference type="GO" id="GO:0005789">
    <property type="term" value="C:endoplasmic reticulum membrane"/>
    <property type="evidence" value="ECO:0007669"/>
    <property type="project" value="UniProtKB-SubCell"/>
</dbReference>
<dbReference type="GO" id="GO:0005506">
    <property type="term" value="F:iron ion binding"/>
    <property type="evidence" value="ECO:0007669"/>
    <property type="project" value="InterPro"/>
</dbReference>
<comment type="similarity">
    <text evidence="5 15">Belongs to the cytochrome P450 family.</text>
</comment>
<feature type="transmembrane region" description="Helical" evidence="16">
    <location>
        <begin position="12"/>
        <end position="34"/>
    </location>
</feature>
<dbReference type="CDD" id="cd20628">
    <property type="entry name" value="CYP4"/>
    <property type="match status" value="1"/>
</dbReference>
<dbReference type="SUPFAM" id="SSF48264">
    <property type="entry name" value="Cytochrome P450"/>
    <property type="match status" value="1"/>
</dbReference>
<keyword evidence="10 15" id="KW-0560">Oxidoreductase</keyword>
<dbReference type="InterPro" id="IPR001128">
    <property type="entry name" value="Cyt_P450"/>
</dbReference>
<evidence type="ECO:0000256" key="4">
    <source>
        <dbReference type="ARBA" id="ARBA00004406"/>
    </source>
</evidence>
<comment type="cofactor">
    <cofactor evidence="1 14">
        <name>heme</name>
        <dbReference type="ChEBI" id="CHEBI:30413"/>
    </cofactor>
</comment>
<dbReference type="GO" id="GO:0004497">
    <property type="term" value="F:monooxygenase activity"/>
    <property type="evidence" value="ECO:0007669"/>
    <property type="project" value="UniProtKB-KW"/>
</dbReference>
<evidence type="ECO:0000256" key="15">
    <source>
        <dbReference type="RuleBase" id="RU000461"/>
    </source>
</evidence>
<gene>
    <name evidence="17" type="ORF">CLODIP_2_CD08764</name>
</gene>
<dbReference type="AlphaFoldDB" id="A0A8S1BY39"/>
<evidence type="ECO:0000256" key="8">
    <source>
        <dbReference type="ARBA" id="ARBA00022824"/>
    </source>
</evidence>
<evidence type="ECO:0000256" key="11">
    <source>
        <dbReference type="ARBA" id="ARBA00023004"/>
    </source>
</evidence>
<dbReference type="PRINTS" id="PR00465">
    <property type="entry name" value="EP450IV"/>
</dbReference>
<keyword evidence="16" id="KW-0812">Transmembrane</keyword>
<evidence type="ECO:0000313" key="17">
    <source>
        <dbReference type="EMBL" id="CAB3360551.1"/>
    </source>
</evidence>
<dbReference type="InterPro" id="IPR002403">
    <property type="entry name" value="Cyt_P450_E_grp-IV"/>
</dbReference>
<dbReference type="InterPro" id="IPR050196">
    <property type="entry name" value="Cytochrome_P450_Monoox"/>
</dbReference>
<protein>
    <recommendedName>
        <fullName evidence="19">Cytochrome P450</fullName>
    </recommendedName>
</protein>
<evidence type="ECO:0000256" key="13">
    <source>
        <dbReference type="ARBA" id="ARBA00023136"/>
    </source>
</evidence>
<evidence type="ECO:0000256" key="10">
    <source>
        <dbReference type="ARBA" id="ARBA00023002"/>
    </source>
</evidence>
<dbReference type="Pfam" id="PF00067">
    <property type="entry name" value="p450"/>
    <property type="match status" value="1"/>
</dbReference>
<dbReference type="OrthoDB" id="1470350at2759"/>
<dbReference type="PANTHER" id="PTHR24291">
    <property type="entry name" value="CYTOCHROME P450 FAMILY 4"/>
    <property type="match status" value="1"/>
</dbReference>
<evidence type="ECO:0000256" key="16">
    <source>
        <dbReference type="SAM" id="Phobius"/>
    </source>
</evidence>
<evidence type="ECO:0000256" key="14">
    <source>
        <dbReference type="PIRSR" id="PIRSR602403-1"/>
    </source>
</evidence>
<dbReference type="InterPro" id="IPR017972">
    <property type="entry name" value="Cyt_P450_CS"/>
</dbReference>
<keyword evidence="16" id="KW-1133">Transmembrane helix</keyword>
<comment type="function">
    <text evidence="2">May be involved in the metabolism of insect hormones and in the breakdown of synthetic insecticides.</text>
</comment>
<keyword evidence="18" id="KW-1185">Reference proteome</keyword>
<reference evidence="17 18" key="1">
    <citation type="submission" date="2020-04" db="EMBL/GenBank/DDBJ databases">
        <authorList>
            <person name="Alioto T."/>
            <person name="Alioto T."/>
            <person name="Gomez Garrido J."/>
        </authorList>
    </citation>
    <scope>NUCLEOTIDE SEQUENCE [LARGE SCALE GENOMIC DNA]</scope>
</reference>
<dbReference type="InterPro" id="IPR036396">
    <property type="entry name" value="Cyt_P450_sf"/>
</dbReference>
<keyword evidence="11 14" id="KW-0408">Iron</keyword>
<name>A0A8S1BY39_9INSE</name>
<dbReference type="PROSITE" id="PS00086">
    <property type="entry name" value="CYTOCHROME_P450"/>
    <property type="match status" value="1"/>
</dbReference>
<evidence type="ECO:0000256" key="12">
    <source>
        <dbReference type="ARBA" id="ARBA00023033"/>
    </source>
</evidence>
<organism evidence="17 18">
    <name type="scientific">Cloeon dipterum</name>
    <dbReference type="NCBI Taxonomy" id="197152"/>
    <lineage>
        <taxon>Eukaryota</taxon>
        <taxon>Metazoa</taxon>
        <taxon>Ecdysozoa</taxon>
        <taxon>Arthropoda</taxon>
        <taxon>Hexapoda</taxon>
        <taxon>Insecta</taxon>
        <taxon>Pterygota</taxon>
        <taxon>Palaeoptera</taxon>
        <taxon>Ephemeroptera</taxon>
        <taxon>Pisciforma</taxon>
        <taxon>Baetidae</taxon>
        <taxon>Cloeon</taxon>
    </lineage>
</organism>
<dbReference type="EMBL" id="CADEPI010000003">
    <property type="protein sequence ID" value="CAB3360551.1"/>
    <property type="molecule type" value="Genomic_DNA"/>
</dbReference>
<keyword evidence="6 14" id="KW-0349">Heme</keyword>
<evidence type="ECO:0000256" key="6">
    <source>
        <dbReference type="ARBA" id="ARBA00022617"/>
    </source>
</evidence>
<sequence length="514" mass="59345">MSFVQTAVGYMPLLWSAVLFCATVPVLVALRRWFRVFLMAQRLPTPKAHPILGHAADFASKEKFFDRALKWCKDFPIFHKTQILFHPLILVHSPEAVQAILSRNKHAEKGFIYKGLKALLGEGLITSKGSRWHAHRKLITPTFHFNILESFLDVFVRRSKELMTRLKEKEGTECFDISPYTQRLTLDFICETAMGTPIQAQSNERLEIVSAIHKLEEIGIYRMIRPWLLSDWIFMFTKKGREQIKYKNILHSFTDKVIKERKQLIEQQKKEEGKLAVVKEGEESDFGRKKRAIFMDLLIESSDNGNLLTDEDIREEVNTFMFAGQNTTQLAINYCLFLLGNNLEIQEEVFQELDSIFQGSDRDPTMDDLREMHLLERCIKEALRLFPSVPVIARTLTEDQPMGKHTLPKGADVLILPYVLHRNPEQFPDPEKFNPDNFLPENIKNRHAFSYIPFSAGPRNCIGQKFAMLAEKTILSTILRRYIVKSADTRESLVVVPNTVLVPKRGIKITLNSR</sequence>